<feature type="region of interest" description="Disordered" evidence="1">
    <location>
        <begin position="148"/>
        <end position="218"/>
    </location>
</feature>
<feature type="region of interest" description="Disordered" evidence="1">
    <location>
        <begin position="425"/>
        <end position="453"/>
    </location>
</feature>
<keyword evidence="3" id="KW-1185">Reference proteome</keyword>
<accession>A0AAE0MAJ2</accession>
<dbReference type="EMBL" id="JAUEDM010000002">
    <property type="protein sequence ID" value="KAK3325456.1"/>
    <property type="molecule type" value="Genomic_DNA"/>
</dbReference>
<comment type="caution">
    <text evidence="2">The sequence shown here is derived from an EMBL/GenBank/DDBJ whole genome shotgun (WGS) entry which is preliminary data.</text>
</comment>
<organism evidence="2 3">
    <name type="scientific">Apodospora peruviana</name>
    <dbReference type="NCBI Taxonomy" id="516989"/>
    <lineage>
        <taxon>Eukaryota</taxon>
        <taxon>Fungi</taxon>
        <taxon>Dikarya</taxon>
        <taxon>Ascomycota</taxon>
        <taxon>Pezizomycotina</taxon>
        <taxon>Sordariomycetes</taxon>
        <taxon>Sordariomycetidae</taxon>
        <taxon>Sordariales</taxon>
        <taxon>Lasiosphaeriaceae</taxon>
        <taxon>Apodospora</taxon>
    </lineage>
</organism>
<proteinExistence type="predicted"/>
<evidence type="ECO:0000313" key="3">
    <source>
        <dbReference type="Proteomes" id="UP001283341"/>
    </source>
</evidence>
<dbReference type="Proteomes" id="UP001283341">
    <property type="component" value="Unassembled WGS sequence"/>
</dbReference>
<reference evidence="2" key="2">
    <citation type="submission" date="2023-06" db="EMBL/GenBank/DDBJ databases">
        <authorList>
            <consortium name="Lawrence Berkeley National Laboratory"/>
            <person name="Haridas S."/>
            <person name="Hensen N."/>
            <person name="Bonometti L."/>
            <person name="Westerberg I."/>
            <person name="Brannstrom I.O."/>
            <person name="Guillou S."/>
            <person name="Cros-Aarteil S."/>
            <person name="Calhoun S."/>
            <person name="Kuo A."/>
            <person name="Mondo S."/>
            <person name="Pangilinan J."/>
            <person name="Riley R."/>
            <person name="Labutti K."/>
            <person name="Andreopoulos B."/>
            <person name="Lipzen A."/>
            <person name="Chen C."/>
            <person name="Yanf M."/>
            <person name="Daum C."/>
            <person name="Ng V."/>
            <person name="Clum A."/>
            <person name="Steindorff A."/>
            <person name="Ohm R."/>
            <person name="Martin F."/>
            <person name="Silar P."/>
            <person name="Natvig D."/>
            <person name="Lalanne C."/>
            <person name="Gautier V."/>
            <person name="Ament-Velasquez S.L."/>
            <person name="Kruys A."/>
            <person name="Hutchinson M.I."/>
            <person name="Powell A.J."/>
            <person name="Barry K."/>
            <person name="Miller A.N."/>
            <person name="Grigoriev I.V."/>
            <person name="Debuchy R."/>
            <person name="Gladieux P."/>
            <person name="Thoren M.H."/>
            <person name="Johannesson H."/>
        </authorList>
    </citation>
    <scope>NUCLEOTIDE SEQUENCE</scope>
    <source>
        <strain evidence="2">CBS 118394</strain>
    </source>
</reference>
<feature type="compositionally biased region" description="Polar residues" evidence="1">
    <location>
        <begin position="161"/>
        <end position="174"/>
    </location>
</feature>
<feature type="compositionally biased region" description="Basic and acidic residues" evidence="1">
    <location>
        <begin position="262"/>
        <end position="279"/>
    </location>
</feature>
<feature type="compositionally biased region" description="Low complexity" evidence="1">
    <location>
        <begin position="289"/>
        <end position="308"/>
    </location>
</feature>
<sequence>MRRRHASGGDTKTVDQKADTLNPAPMEEKKKFASRYKTPNTRNLRECPDEERLQEPSRRKAYCPEPMEAVRLAAALAAEAEKNSAGPAAATEQLDELMRDLKGFAISEDDGGNEEIKAFWQDVRSKLWIDEDELDDPPYMVAMRAQLRRSPDGQDDDEESVYSTDGNEPTSSNEFPFGPDPIMEHLSELQAQQAQQAHVTSAPSSHRATAPNPMPVNPTRTRTTERLNVHCYQHLYGNMADTHPSSSRVGNVRANDGLRVSSTEHDEGIEKPSNKENRITRWPTVYQFSSQRSPSSSPTASTQSLLLPRDAPPIPQKKQPLASPSRTTSSAESWRHKTFGALKQLGSSSSQSQTSTSGGGHHHHLHWRNNHNHGRRSHDSPPPSAAATPSTSPLIEQTASPPRPGNTGFTQLLPMSVVRNVREHRRNHPHRNQDNNSAAEGPRSSGPIGFPYHLPYQQHVRHLTTEEKIQERISEIDEFLGQDDDQDERK</sequence>
<evidence type="ECO:0000313" key="2">
    <source>
        <dbReference type="EMBL" id="KAK3325456.1"/>
    </source>
</evidence>
<name>A0AAE0MAJ2_9PEZI</name>
<feature type="region of interest" description="Disordered" evidence="1">
    <location>
        <begin position="1"/>
        <end position="62"/>
    </location>
</feature>
<reference evidence="2" key="1">
    <citation type="journal article" date="2023" name="Mol. Phylogenet. Evol.">
        <title>Genome-scale phylogeny and comparative genomics of the fungal order Sordariales.</title>
        <authorList>
            <person name="Hensen N."/>
            <person name="Bonometti L."/>
            <person name="Westerberg I."/>
            <person name="Brannstrom I.O."/>
            <person name="Guillou S."/>
            <person name="Cros-Aarteil S."/>
            <person name="Calhoun S."/>
            <person name="Haridas S."/>
            <person name="Kuo A."/>
            <person name="Mondo S."/>
            <person name="Pangilinan J."/>
            <person name="Riley R."/>
            <person name="LaButti K."/>
            <person name="Andreopoulos B."/>
            <person name="Lipzen A."/>
            <person name="Chen C."/>
            <person name="Yan M."/>
            <person name="Daum C."/>
            <person name="Ng V."/>
            <person name="Clum A."/>
            <person name="Steindorff A."/>
            <person name="Ohm R.A."/>
            <person name="Martin F."/>
            <person name="Silar P."/>
            <person name="Natvig D.O."/>
            <person name="Lalanne C."/>
            <person name="Gautier V."/>
            <person name="Ament-Velasquez S.L."/>
            <person name="Kruys A."/>
            <person name="Hutchinson M.I."/>
            <person name="Powell A.J."/>
            <person name="Barry K."/>
            <person name="Miller A.N."/>
            <person name="Grigoriev I.V."/>
            <person name="Debuchy R."/>
            <person name="Gladieux P."/>
            <person name="Hiltunen Thoren M."/>
            <person name="Johannesson H."/>
        </authorList>
    </citation>
    <scope>NUCLEOTIDE SEQUENCE</scope>
    <source>
        <strain evidence="2">CBS 118394</strain>
    </source>
</reference>
<feature type="region of interest" description="Disordered" evidence="1">
    <location>
        <begin position="240"/>
        <end position="410"/>
    </location>
</feature>
<feature type="compositionally biased region" description="Basic and acidic residues" evidence="1">
    <location>
        <begin position="43"/>
        <end position="58"/>
    </location>
</feature>
<feature type="compositionally biased region" description="Basic residues" evidence="1">
    <location>
        <begin position="360"/>
        <end position="376"/>
    </location>
</feature>
<dbReference type="AlphaFoldDB" id="A0AAE0MAJ2"/>
<evidence type="ECO:0000256" key="1">
    <source>
        <dbReference type="SAM" id="MobiDB-lite"/>
    </source>
</evidence>
<feature type="compositionally biased region" description="Polar residues" evidence="1">
    <location>
        <begin position="322"/>
        <end position="332"/>
    </location>
</feature>
<gene>
    <name evidence="2" type="ORF">B0H66DRAFT_548372</name>
</gene>
<feature type="compositionally biased region" description="Low complexity" evidence="1">
    <location>
        <begin position="344"/>
        <end position="356"/>
    </location>
</feature>
<protein>
    <submittedName>
        <fullName evidence="2">Uncharacterized protein</fullName>
    </submittedName>
</protein>
<feature type="compositionally biased region" description="Polar residues" evidence="1">
    <location>
        <begin position="198"/>
        <end position="207"/>
    </location>
</feature>